<dbReference type="RefSeq" id="WP_101270478.1">
    <property type="nucleotide sequence ID" value="NZ_NWTK01000018.1"/>
</dbReference>
<feature type="transmembrane region" description="Helical" evidence="2">
    <location>
        <begin position="15"/>
        <end position="33"/>
    </location>
</feature>
<feature type="region of interest" description="Disordered" evidence="1">
    <location>
        <begin position="512"/>
        <end position="548"/>
    </location>
</feature>
<dbReference type="OrthoDB" id="5366203at2"/>
<feature type="transmembrane region" description="Helical" evidence="2">
    <location>
        <begin position="236"/>
        <end position="255"/>
    </location>
</feature>
<accession>A0A2N3KGY8</accession>
<feature type="compositionally biased region" description="Low complexity" evidence="1">
    <location>
        <begin position="448"/>
        <end position="466"/>
    </location>
</feature>
<feature type="transmembrane region" description="Helical" evidence="2">
    <location>
        <begin position="112"/>
        <end position="133"/>
    </location>
</feature>
<keyword evidence="2" id="KW-1133">Transmembrane helix</keyword>
<dbReference type="AlphaFoldDB" id="A0A2N3KGY8"/>
<feature type="region of interest" description="Disordered" evidence="1">
    <location>
        <begin position="291"/>
        <end position="311"/>
    </location>
</feature>
<feature type="compositionally biased region" description="Basic and acidic residues" evidence="1">
    <location>
        <begin position="514"/>
        <end position="548"/>
    </location>
</feature>
<reference evidence="3 4" key="1">
    <citation type="submission" date="2017-09" db="EMBL/GenBank/DDBJ databases">
        <title>Biodiversity and function of Thalassospira species in the particle-attached aromatic-hydrocarbon-degrading consortia from the surface seawater of the South China Sea.</title>
        <authorList>
            <person name="Dong C."/>
            <person name="Liu R."/>
            <person name="Shao Z."/>
        </authorList>
    </citation>
    <scope>NUCLEOTIDE SEQUENCE [LARGE SCALE GENOMIC DNA]</scope>
    <source>
        <strain evidence="3 4">CSC1P2</strain>
    </source>
</reference>
<protein>
    <submittedName>
        <fullName evidence="3">Uncharacterized protein</fullName>
    </submittedName>
</protein>
<feature type="compositionally biased region" description="Polar residues" evidence="1">
    <location>
        <begin position="435"/>
        <end position="445"/>
    </location>
</feature>
<name>A0A2N3KGY8_9PROT</name>
<keyword evidence="2" id="KW-0812">Transmembrane</keyword>
<evidence type="ECO:0000313" key="4">
    <source>
        <dbReference type="Proteomes" id="UP000233597"/>
    </source>
</evidence>
<feature type="transmembrane region" description="Helical" evidence="2">
    <location>
        <begin position="318"/>
        <end position="340"/>
    </location>
</feature>
<proteinExistence type="predicted"/>
<evidence type="ECO:0000256" key="1">
    <source>
        <dbReference type="SAM" id="MobiDB-lite"/>
    </source>
</evidence>
<gene>
    <name evidence="3" type="ORF">COO20_22060</name>
</gene>
<feature type="compositionally biased region" description="Basic and acidic residues" evidence="1">
    <location>
        <begin position="301"/>
        <end position="311"/>
    </location>
</feature>
<keyword evidence="2" id="KW-0472">Membrane</keyword>
<sequence length="548" mass="61561">MLDELYAFVLAYRELVSILAVTILLVVLILNWWDEVKLFAKSTFYSLPFIGKTRRLSKDLNVRRDGWFASERTLCEDFAGDIRKIAADPEMYDKAKSYLGKVQELGRNELGILMRLLLIAMVFIEALGFAYVLSGYTLPGASEKLQVQGAFGIAFLISCVLVFFTHQAGHELHKRGLVGKVRTWWNHDDNPDRPNLMGRTNKTTLENDQLDDEHPAYLQILHRLDTNATVTKGTPIWTIVAVIAIIGVACTATYVRYETYKQEKTAETTGAPMTDNTFSLGDLMSNNDSLPDLLAQPQQDADNKASQEREGARDAANLSTYAILAALFILIQIMGIGIGYKTGFAGKESKEARRIIGKFSSRTAYEAWFERKRDAIARIAQKHLTNLQSRLTERAAATGVDKTHRDILQHSADRHFMEHYYQSEDKAYRARQASEAVSRQMNAHTSEAAPAPQMAPQQQAPITPAEPAKPAPMPVTPPVAEAAVTTTVAEQVVKPAETPEEMEKRLRAKIQQEMAEKKAREEAEKQAKHVETEEEMYARLRREEGIED</sequence>
<dbReference type="EMBL" id="NWTK01000018">
    <property type="protein sequence ID" value="PKR49713.1"/>
    <property type="molecule type" value="Genomic_DNA"/>
</dbReference>
<evidence type="ECO:0000313" key="3">
    <source>
        <dbReference type="EMBL" id="PKR49713.1"/>
    </source>
</evidence>
<organism evidence="3 4">
    <name type="scientific">Thalassospira marina</name>
    <dbReference type="NCBI Taxonomy" id="2048283"/>
    <lineage>
        <taxon>Bacteria</taxon>
        <taxon>Pseudomonadati</taxon>
        <taxon>Pseudomonadota</taxon>
        <taxon>Alphaproteobacteria</taxon>
        <taxon>Rhodospirillales</taxon>
        <taxon>Thalassospiraceae</taxon>
        <taxon>Thalassospira</taxon>
    </lineage>
</organism>
<dbReference type="Proteomes" id="UP000233597">
    <property type="component" value="Unassembled WGS sequence"/>
</dbReference>
<feature type="region of interest" description="Disordered" evidence="1">
    <location>
        <begin position="431"/>
        <end position="475"/>
    </location>
</feature>
<evidence type="ECO:0000256" key="2">
    <source>
        <dbReference type="SAM" id="Phobius"/>
    </source>
</evidence>
<comment type="caution">
    <text evidence="3">The sequence shown here is derived from an EMBL/GenBank/DDBJ whole genome shotgun (WGS) entry which is preliminary data.</text>
</comment>
<feature type="transmembrane region" description="Helical" evidence="2">
    <location>
        <begin position="145"/>
        <end position="165"/>
    </location>
</feature>